<comment type="caution">
    <text evidence="1">The sequence shown here is derived from an EMBL/GenBank/DDBJ whole genome shotgun (WGS) entry which is preliminary data.</text>
</comment>
<sequence>MNGCYEMILLLQIITGQIVELSAKDIRIGTVNGIEVIEDDTELEHPAQNENIGLISLAKSSRKHKRPEEWTWRCGDDQSYYFEPLNECYLISLPQFLNVDPDRKIAYGGTRNEYMFNCWQQYQGKLLDIGSLRSINLETLKEKVVIYFLFGIHCFFKWKSEKLQTVDSFQFTLI</sequence>
<dbReference type="Proteomes" id="UP000004810">
    <property type="component" value="Unassembled WGS sequence"/>
</dbReference>
<organism evidence="1 2">
    <name type="scientific">Wuchereria bancrofti</name>
    <dbReference type="NCBI Taxonomy" id="6293"/>
    <lineage>
        <taxon>Eukaryota</taxon>
        <taxon>Metazoa</taxon>
        <taxon>Ecdysozoa</taxon>
        <taxon>Nematoda</taxon>
        <taxon>Chromadorea</taxon>
        <taxon>Rhabditida</taxon>
        <taxon>Spirurina</taxon>
        <taxon>Spiruromorpha</taxon>
        <taxon>Filarioidea</taxon>
        <taxon>Onchocercidae</taxon>
        <taxon>Wuchereria</taxon>
    </lineage>
</organism>
<evidence type="ECO:0000313" key="1">
    <source>
        <dbReference type="EMBL" id="EJW76889.1"/>
    </source>
</evidence>
<dbReference type="EMBL" id="ADBV01008476">
    <property type="protein sequence ID" value="EJW76889.1"/>
    <property type="molecule type" value="Genomic_DNA"/>
</dbReference>
<gene>
    <name evidence="1" type="ORF">WUBG_12204</name>
</gene>
<reference evidence="2" key="1">
    <citation type="submission" date="2012-08" db="EMBL/GenBank/DDBJ databases">
        <title>The Genome Sequence of Wuchereria bancrofti.</title>
        <authorList>
            <person name="Nutman T.B."/>
            <person name="Fink D.L."/>
            <person name="Russ C."/>
            <person name="Young S."/>
            <person name="Zeng Q."/>
            <person name="Koehrsen M."/>
            <person name="Alvarado L."/>
            <person name="Berlin A."/>
            <person name="Chapman S.B."/>
            <person name="Chen Z."/>
            <person name="Freedman E."/>
            <person name="Gellesch M."/>
            <person name="Goldberg J."/>
            <person name="Griggs A."/>
            <person name="Gujja S."/>
            <person name="Heilman E.R."/>
            <person name="Heiman D."/>
            <person name="Hepburn T."/>
            <person name="Howarth C."/>
            <person name="Jen D."/>
            <person name="Larson L."/>
            <person name="Lewis B."/>
            <person name="Mehta T."/>
            <person name="Park D."/>
            <person name="Pearson M."/>
            <person name="Roberts A."/>
            <person name="Saif S."/>
            <person name="Shea T."/>
            <person name="Shenoy N."/>
            <person name="Sisk P."/>
            <person name="Stolte C."/>
            <person name="Sykes S."/>
            <person name="Walk T."/>
            <person name="White J."/>
            <person name="Yandava C."/>
            <person name="Haas B."/>
            <person name="Henn M.R."/>
            <person name="Nusbaum C."/>
            <person name="Birren B."/>
        </authorList>
    </citation>
    <scope>NUCLEOTIDE SEQUENCE [LARGE SCALE GENOMIC DNA]</scope>
    <source>
        <strain evidence="2">NA</strain>
    </source>
</reference>
<accession>J9ENI4</accession>
<proteinExistence type="predicted"/>
<name>J9ENI4_WUCBA</name>
<dbReference type="AlphaFoldDB" id="J9ENI4"/>
<protein>
    <submittedName>
        <fullName evidence="1">Uncharacterized protein</fullName>
    </submittedName>
</protein>
<evidence type="ECO:0000313" key="2">
    <source>
        <dbReference type="Proteomes" id="UP000004810"/>
    </source>
</evidence>